<evidence type="ECO:0000256" key="1">
    <source>
        <dbReference type="SAM" id="MobiDB-lite"/>
    </source>
</evidence>
<dbReference type="RefSeq" id="WP_207327418.1">
    <property type="nucleotide sequence ID" value="NZ_JAFMYW010000001.1"/>
</dbReference>
<sequence>MKPRIFTPEEILQIVFEYQSGEGLNTLAKKYRLGVLTIRTLLLGQDIVLRNTSEYGRTYQINDRFLDTIDTEVKAYYLGFMYADGYNGKGEIIDAKRNRYKVSLALQNQDRHILESFAKALEAEHPIRAAKKNLLEFCFNNLRLASRLAELGCHRAKTFTLTFPEWMPNELLHHFVRGYIDGDGCITFKDNVPQNNQYCNVKATGNTAFIGRLADVLKDYCNVGVSFYPHPRSPGIVDLSVSGRAQVMTVLAWLYRDATICLERKKRKAEQILVPFIKKGTPSGSDSHLAILTEGEVVNIKGRVLAGERFTEIAKRFGVEETCIRDIAAGRTWGHVTGWNSQTNVSPGNPKGSRHGRSKLTEDQVRDIKQSILLGETNSNIARKFSVSERAIYSIAVGKNWTHITI</sequence>
<proteinExistence type="predicted"/>
<feature type="region of interest" description="Disordered" evidence="1">
    <location>
        <begin position="338"/>
        <end position="359"/>
    </location>
</feature>
<accession>A0ABS3JBZ1</accession>
<evidence type="ECO:0000313" key="3">
    <source>
        <dbReference type="EMBL" id="MBO0947510.1"/>
    </source>
</evidence>
<keyword evidence="4" id="KW-1185">Reference proteome</keyword>
<dbReference type="InterPro" id="IPR027434">
    <property type="entry name" value="Homing_endonucl"/>
</dbReference>
<evidence type="ECO:0000313" key="4">
    <source>
        <dbReference type="Proteomes" id="UP000664628"/>
    </source>
</evidence>
<name>A0ABS3JBZ1_9BACT</name>
<gene>
    <name evidence="3" type="ORF">J2I46_02890</name>
</gene>
<comment type="caution">
    <text evidence="3">The sequence shown here is derived from an EMBL/GenBank/DDBJ whole genome shotgun (WGS) entry which is preliminary data.</text>
</comment>
<dbReference type="PROSITE" id="PS50819">
    <property type="entry name" value="INTEIN_ENDONUCLEASE"/>
    <property type="match status" value="1"/>
</dbReference>
<organism evidence="3 4">
    <name type="scientific">Fibrella forsythiae</name>
    <dbReference type="NCBI Taxonomy" id="2817061"/>
    <lineage>
        <taxon>Bacteria</taxon>
        <taxon>Pseudomonadati</taxon>
        <taxon>Bacteroidota</taxon>
        <taxon>Cytophagia</taxon>
        <taxon>Cytophagales</taxon>
        <taxon>Spirosomataceae</taxon>
        <taxon>Fibrella</taxon>
    </lineage>
</organism>
<dbReference type="Proteomes" id="UP000664628">
    <property type="component" value="Unassembled WGS sequence"/>
</dbReference>
<dbReference type="InterPro" id="IPR004042">
    <property type="entry name" value="Intein_endonuc_central"/>
</dbReference>
<evidence type="ECO:0000259" key="2">
    <source>
        <dbReference type="PROSITE" id="PS50819"/>
    </source>
</evidence>
<dbReference type="Gene3D" id="3.10.28.10">
    <property type="entry name" value="Homing endonucleases"/>
    <property type="match status" value="1"/>
</dbReference>
<dbReference type="EMBL" id="JAFMYW010000001">
    <property type="protein sequence ID" value="MBO0947510.1"/>
    <property type="molecule type" value="Genomic_DNA"/>
</dbReference>
<feature type="compositionally biased region" description="Polar residues" evidence="1">
    <location>
        <begin position="338"/>
        <end position="347"/>
    </location>
</feature>
<feature type="domain" description="DOD-type homing endonuclease" evidence="2">
    <location>
        <begin position="77"/>
        <end position="225"/>
    </location>
</feature>
<protein>
    <recommendedName>
        <fullName evidence="2">DOD-type homing endonuclease domain-containing protein</fullName>
    </recommendedName>
</protein>
<reference evidence="3 4" key="1">
    <citation type="submission" date="2021-03" db="EMBL/GenBank/DDBJ databases">
        <title>Fibrella sp. HMF5405 genome sequencing and assembly.</title>
        <authorList>
            <person name="Kang H."/>
            <person name="Kim H."/>
            <person name="Bae S."/>
            <person name="Joh K."/>
        </authorList>
    </citation>
    <scope>NUCLEOTIDE SEQUENCE [LARGE SCALE GENOMIC DNA]</scope>
    <source>
        <strain evidence="3 4">HMF5405</strain>
    </source>
</reference>